<reference evidence="2" key="1">
    <citation type="submission" date="2021-05" db="EMBL/GenBank/DDBJ databases">
        <authorList>
            <person name="Khan N."/>
        </authorList>
    </citation>
    <scope>NUCLEOTIDE SEQUENCE</scope>
</reference>
<comment type="caution">
    <text evidence="2">The sequence shown here is derived from an EMBL/GenBank/DDBJ whole genome shotgun (WGS) entry which is preliminary data.</text>
</comment>
<organism evidence="2 3">
    <name type="scientific">Fusarium equiseti</name>
    <name type="common">Fusarium scirpi</name>
    <dbReference type="NCBI Taxonomy" id="61235"/>
    <lineage>
        <taxon>Eukaryota</taxon>
        <taxon>Fungi</taxon>
        <taxon>Dikarya</taxon>
        <taxon>Ascomycota</taxon>
        <taxon>Pezizomycotina</taxon>
        <taxon>Sordariomycetes</taxon>
        <taxon>Hypocreomycetidae</taxon>
        <taxon>Hypocreales</taxon>
        <taxon>Nectriaceae</taxon>
        <taxon>Fusarium</taxon>
        <taxon>Fusarium incarnatum-equiseti species complex</taxon>
    </lineage>
</organism>
<dbReference type="AlphaFoldDB" id="A0A8J2NKT4"/>
<evidence type="ECO:0000313" key="3">
    <source>
        <dbReference type="Proteomes" id="UP000693738"/>
    </source>
</evidence>
<dbReference type="EMBL" id="CAJSTJ010000143">
    <property type="protein sequence ID" value="CAG7561830.1"/>
    <property type="molecule type" value="Genomic_DNA"/>
</dbReference>
<evidence type="ECO:0000256" key="1">
    <source>
        <dbReference type="SAM" id="MobiDB-lite"/>
    </source>
</evidence>
<sequence length="196" mass="23033">MDSSAVEYWLECLMEKIESEPESGDISLQMLDDEYGKNLPLRRYFEDRIGPSVSRLHETTYAEYVAFLGWRLRGFNSVRLELYLRKFGPDSLSTSPDQENSDDTELPQLSSDHERSTLYERRRGAIISMLDTAKLKWVRELVKEKHNKATRPVKRREDEVFDLYLKVLDLDSDSDLHSSTKVPQLFKDFVFLKDRD</sequence>
<feature type="region of interest" description="Disordered" evidence="1">
    <location>
        <begin position="92"/>
        <end position="113"/>
    </location>
</feature>
<evidence type="ECO:0000313" key="2">
    <source>
        <dbReference type="EMBL" id="CAG7561830.1"/>
    </source>
</evidence>
<proteinExistence type="predicted"/>
<protein>
    <submittedName>
        <fullName evidence="2">Uncharacterized protein</fullName>
    </submittedName>
</protein>
<gene>
    <name evidence="2" type="ORF">FEQUK3_LOCUS7544</name>
</gene>
<accession>A0A8J2NKT4</accession>
<dbReference type="Proteomes" id="UP000693738">
    <property type="component" value="Unassembled WGS sequence"/>
</dbReference>
<name>A0A8J2NKT4_FUSEQ</name>